<dbReference type="Gene3D" id="1.10.260.40">
    <property type="entry name" value="lambda repressor-like DNA-binding domains"/>
    <property type="match status" value="1"/>
</dbReference>
<evidence type="ECO:0000313" key="2">
    <source>
        <dbReference type="EMBL" id="MDO3635758.1"/>
    </source>
</evidence>
<dbReference type="CDD" id="cd00093">
    <property type="entry name" value="HTH_XRE"/>
    <property type="match status" value="1"/>
</dbReference>
<protein>
    <submittedName>
        <fullName evidence="2">Helix-turn-helix transcriptional regulator</fullName>
    </submittedName>
</protein>
<proteinExistence type="predicted"/>
<evidence type="ECO:0000313" key="3">
    <source>
        <dbReference type="Proteomes" id="UP001168823"/>
    </source>
</evidence>
<dbReference type="Pfam" id="PF01381">
    <property type="entry name" value="HTH_3"/>
    <property type="match status" value="1"/>
</dbReference>
<dbReference type="InterPro" id="IPR001387">
    <property type="entry name" value="Cro/C1-type_HTH"/>
</dbReference>
<name>A0ABT8UH83_9MYCO</name>
<gene>
    <name evidence="2" type="ORF">Q2100_08395</name>
</gene>
<dbReference type="InterPro" id="IPR010982">
    <property type="entry name" value="Lambda_DNA-bd_dom_sf"/>
</dbReference>
<organism evidence="2 3">
    <name type="scientific">Mycolicibacterium arseniciresistens</name>
    <dbReference type="NCBI Taxonomy" id="3062257"/>
    <lineage>
        <taxon>Bacteria</taxon>
        <taxon>Bacillati</taxon>
        <taxon>Actinomycetota</taxon>
        <taxon>Actinomycetes</taxon>
        <taxon>Mycobacteriales</taxon>
        <taxon>Mycobacteriaceae</taxon>
        <taxon>Mycolicibacterium</taxon>
    </lineage>
</organism>
<reference evidence="2" key="1">
    <citation type="submission" date="2023-07" db="EMBL/GenBank/DDBJ databases">
        <title>Mycolicibacterium sp. nov., a novel bacterial species.</title>
        <authorList>
            <person name="Cao Y."/>
        </authorList>
    </citation>
    <scope>NUCLEOTIDE SEQUENCE</scope>
    <source>
        <strain evidence="2">KC 300</strain>
    </source>
</reference>
<dbReference type="EMBL" id="JAUMSQ010000039">
    <property type="protein sequence ID" value="MDO3635758.1"/>
    <property type="molecule type" value="Genomic_DNA"/>
</dbReference>
<dbReference type="SMART" id="SM00530">
    <property type="entry name" value="HTH_XRE"/>
    <property type="match status" value="1"/>
</dbReference>
<dbReference type="SUPFAM" id="SSF47413">
    <property type="entry name" value="lambda repressor-like DNA-binding domains"/>
    <property type="match status" value="1"/>
</dbReference>
<accession>A0ABT8UH83</accession>
<keyword evidence="3" id="KW-1185">Reference proteome</keyword>
<dbReference type="RefSeq" id="WP_302913642.1">
    <property type="nucleotide sequence ID" value="NZ_JAUMSQ010000039.1"/>
</dbReference>
<sequence>MTATQMAAAIESAREAAHLSQRALEDRTGISQSTLCRILSGRRPAKMTEIIQIADALGCTVAQLTGTAVADRVQCAARSTNGSAMEKMRQRLLHFIELDAYLDDQAIPAAR</sequence>
<dbReference type="Proteomes" id="UP001168823">
    <property type="component" value="Unassembled WGS sequence"/>
</dbReference>
<feature type="domain" description="HTH cro/C1-type" evidence="1">
    <location>
        <begin position="10"/>
        <end position="64"/>
    </location>
</feature>
<dbReference type="PROSITE" id="PS50943">
    <property type="entry name" value="HTH_CROC1"/>
    <property type="match status" value="1"/>
</dbReference>
<comment type="caution">
    <text evidence="2">The sequence shown here is derived from an EMBL/GenBank/DDBJ whole genome shotgun (WGS) entry which is preliminary data.</text>
</comment>
<evidence type="ECO:0000259" key="1">
    <source>
        <dbReference type="PROSITE" id="PS50943"/>
    </source>
</evidence>